<organism evidence="2 3">
    <name type="scientific">Parapontixanthobacter aurantiacus</name>
    <dbReference type="NCBI Taxonomy" id="1463599"/>
    <lineage>
        <taxon>Bacteria</taxon>
        <taxon>Pseudomonadati</taxon>
        <taxon>Pseudomonadota</taxon>
        <taxon>Alphaproteobacteria</taxon>
        <taxon>Sphingomonadales</taxon>
        <taxon>Erythrobacteraceae</taxon>
        <taxon>Parapontixanthobacter</taxon>
    </lineage>
</organism>
<sequence>MLANLLAPANQSYISLASLILTLLGLLAAFYGIRQTYLQAVAAKENSKAATDAVDTFRLQLTLYDASRDLAEANYALETTKKHIYAQSWRYANDAYEDARIAFIRIHRGLPRISDELAEELKNSIKQMESFCDKVDAALINKGTYPQQNKAIAVIRKNYNLIADLQNQIANEAKDV</sequence>
<accession>A0A844ZFS9</accession>
<keyword evidence="1" id="KW-0812">Transmembrane</keyword>
<comment type="caution">
    <text evidence="2">The sequence shown here is derived from an EMBL/GenBank/DDBJ whole genome shotgun (WGS) entry which is preliminary data.</text>
</comment>
<dbReference type="EMBL" id="WTYW01000003">
    <property type="protein sequence ID" value="MXO86628.1"/>
    <property type="molecule type" value="Genomic_DNA"/>
</dbReference>
<protein>
    <submittedName>
        <fullName evidence="2">Uncharacterized protein</fullName>
    </submittedName>
</protein>
<gene>
    <name evidence="2" type="ORF">GRI38_11390</name>
</gene>
<keyword evidence="3" id="KW-1185">Reference proteome</keyword>
<keyword evidence="1" id="KW-0472">Membrane</keyword>
<evidence type="ECO:0000313" key="2">
    <source>
        <dbReference type="EMBL" id="MXO86628.1"/>
    </source>
</evidence>
<dbReference type="Proteomes" id="UP000433104">
    <property type="component" value="Unassembled WGS sequence"/>
</dbReference>
<evidence type="ECO:0000256" key="1">
    <source>
        <dbReference type="SAM" id="Phobius"/>
    </source>
</evidence>
<keyword evidence="1" id="KW-1133">Transmembrane helix</keyword>
<dbReference type="AlphaFoldDB" id="A0A844ZFS9"/>
<name>A0A844ZFS9_9SPHN</name>
<dbReference type="RefSeq" id="WP_160683926.1">
    <property type="nucleotide sequence ID" value="NZ_WTYW01000003.1"/>
</dbReference>
<reference evidence="2 3" key="1">
    <citation type="submission" date="2019-12" db="EMBL/GenBank/DDBJ databases">
        <title>Genomic-based taxomic classification of the family Erythrobacteraceae.</title>
        <authorList>
            <person name="Xu L."/>
        </authorList>
    </citation>
    <scope>NUCLEOTIDE SEQUENCE [LARGE SCALE GENOMIC DNA]</scope>
    <source>
        <strain evidence="2 3">MCCC 1A09962</strain>
    </source>
</reference>
<feature type="transmembrane region" description="Helical" evidence="1">
    <location>
        <begin position="12"/>
        <end position="33"/>
    </location>
</feature>
<proteinExistence type="predicted"/>
<evidence type="ECO:0000313" key="3">
    <source>
        <dbReference type="Proteomes" id="UP000433104"/>
    </source>
</evidence>